<proteinExistence type="predicted"/>
<gene>
    <name evidence="1" type="ORF">CSX01_01970</name>
</gene>
<sequence length="87" mass="9818">MEIKSAIELFRKQSKGKGALLSTDECKQIALWLEELSDRKDEGLKRIAIESYWGATEGVLDTKHDKVYVDTAIAEDIRAGVPIKLHF</sequence>
<reference evidence="1 2" key="1">
    <citation type="submission" date="2017-10" db="EMBL/GenBank/DDBJ databases">
        <title>Resolving the taxonomy of Roseburia spp., Eubacterium rectale and Agathobacter spp. through phylogenomic analysis.</title>
        <authorList>
            <person name="Sheridan P.O."/>
            <person name="Walker A.W."/>
            <person name="Duncan S.H."/>
            <person name="Scott K.P."/>
            <person name="Toole P.W.O."/>
            <person name="Luis P."/>
            <person name="Flint H.J."/>
        </authorList>
    </citation>
    <scope>NUCLEOTIDE SEQUENCE [LARGE SCALE GENOMIC DNA]</scope>
    <source>
        <strain evidence="1 2">JK626</strain>
    </source>
</reference>
<reference evidence="1 2" key="2">
    <citation type="submission" date="2017-10" db="EMBL/GenBank/DDBJ databases">
        <authorList>
            <person name="Banno H."/>
            <person name="Chua N.-H."/>
        </authorList>
    </citation>
    <scope>NUCLEOTIDE SEQUENCE [LARGE SCALE GENOMIC DNA]</scope>
    <source>
        <strain evidence="1 2">JK626</strain>
    </source>
</reference>
<accession>A0A2G3DYS1</accession>
<dbReference type="EMBL" id="PDYF01000007">
    <property type="protein sequence ID" value="PHU36025.1"/>
    <property type="molecule type" value="Genomic_DNA"/>
</dbReference>
<comment type="caution">
    <text evidence="1">The sequence shown here is derived from an EMBL/GenBank/DDBJ whole genome shotgun (WGS) entry which is preliminary data.</text>
</comment>
<dbReference type="Proteomes" id="UP000225889">
    <property type="component" value="Unassembled WGS sequence"/>
</dbReference>
<evidence type="ECO:0000313" key="2">
    <source>
        <dbReference type="Proteomes" id="UP000225889"/>
    </source>
</evidence>
<protein>
    <submittedName>
        <fullName evidence="1">Uncharacterized protein</fullName>
    </submittedName>
</protein>
<organism evidence="1 2">
    <name type="scientific">Pseudobutyrivibrio ruminis</name>
    <dbReference type="NCBI Taxonomy" id="46206"/>
    <lineage>
        <taxon>Bacteria</taxon>
        <taxon>Bacillati</taxon>
        <taxon>Bacillota</taxon>
        <taxon>Clostridia</taxon>
        <taxon>Lachnospirales</taxon>
        <taxon>Lachnospiraceae</taxon>
        <taxon>Pseudobutyrivibrio</taxon>
    </lineage>
</organism>
<evidence type="ECO:0000313" key="1">
    <source>
        <dbReference type="EMBL" id="PHU36025.1"/>
    </source>
</evidence>
<dbReference type="AlphaFoldDB" id="A0A2G3DYS1"/>
<name>A0A2G3DYS1_9FIRM</name>
<dbReference type="RefSeq" id="WP_099391244.1">
    <property type="nucleotide sequence ID" value="NZ_PDYF01000007.1"/>
</dbReference>